<keyword evidence="5 6" id="KW-0408">Iron</keyword>
<evidence type="ECO:0000256" key="4">
    <source>
        <dbReference type="ARBA" id="ARBA00023002"/>
    </source>
</evidence>
<dbReference type="EMBL" id="BMSV01000005">
    <property type="protein sequence ID" value="GGQ09430.1"/>
    <property type="molecule type" value="Genomic_DNA"/>
</dbReference>
<feature type="binding site" evidence="6">
    <location>
        <position position="83"/>
    </location>
    <ligand>
        <name>Fe cation</name>
        <dbReference type="ChEBI" id="CHEBI:24875"/>
        <note>catalytic</note>
    </ligand>
</feature>
<evidence type="ECO:0000256" key="2">
    <source>
        <dbReference type="ARBA" id="ARBA00022723"/>
    </source>
</evidence>
<keyword evidence="4" id="KW-0560">Oxidoreductase</keyword>
<dbReference type="CDD" id="cd10548">
    <property type="entry name" value="cupin_CDO"/>
    <property type="match status" value="1"/>
</dbReference>
<evidence type="ECO:0000313" key="7">
    <source>
        <dbReference type="EMBL" id="GGQ09430.1"/>
    </source>
</evidence>
<keyword evidence="2 6" id="KW-0479">Metal-binding</keyword>
<dbReference type="InterPro" id="IPR010300">
    <property type="entry name" value="CDO_1"/>
</dbReference>
<dbReference type="Pfam" id="PF05995">
    <property type="entry name" value="CDO_I"/>
    <property type="match status" value="1"/>
</dbReference>
<proteinExistence type="inferred from homology"/>
<evidence type="ECO:0000256" key="6">
    <source>
        <dbReference type="PIRSR" id="PIRSR610300-51"/>
    </source>
</evidence>
<accession>A0A918B0G4</accession>
<evidence type="ECO:0000256" key="1">
    <source>
        <dbReference type="ARBA" id="ARBA00006622"/>
    </source>
</evidence>
<organism evidence="7 8">
    <name type="scientific">Streptomyces roseolilacinus</name>
    <dbReference type="NCBI Taxonomy" id="66904"/>
    <lineage>
        <taxon>Bacteria</taxon>
        <taxon>Bacillati</taxon>
        <taxon>Actinomycetota</taxon>
        <taxon>Actinomycetes</taxon>
        <taxon>Kitasatosporales</taxon>
        <taxon>Streptomycetaceae</taxon>
        <taxon>Streptomyces</taxon>
    </lineage>
</organism>
<keyword evidence="8" id="KW-1185">Reference proteome</keyword>
<protein>
    <submittedName>
        <fullName evidence="7">Cysteine dioxygenase</fullName>
    </submittedName>
</protein>
<dbReference type="GO" id="GO:0008198">
    <property type="term" value="F:ferrous iron binding"/>
    <property type="evidence" value="ECO:0007669"/>
    <property type="project" value="TreeGrafter"/>
</dbReference>
<dbReference type="Proteomes" id="UP000654123">
    <property type="component" value="Unassembled WGS sequence"/>
</dbReference>
<dbReference type="GO" id="GO:0016702">
    <property type="term" value="F:oxidoreductase activity, acting on single donors with incorporation of molecular oxygen, incorporation of two atoms of oxygen"/>
    <property type="evidence" value="ECO:0007669"/>
    <property type="project" value="InterPro"/>
</dbReference>
<keyword evidence="3 7" id="KW-0223">Dioxygenase</keyword>
<dbReference type="PANTHER" id="PTHR12918:SF1">
    <property type="entry name" value="CYSTEINE DIOXYGENASE TYPE 1"/>
    <property type="match status" value="1"/>
</dbReference>
<feature type="binding site" evidence="6">
    <location>
        <position position="130"/>
    </location>
    <ligand>
        <name>Fe cation</name>
        <dbReference type="ChEBI" id="CHEBI:24875"/>
        <note>catalytic</note>
    </ligand>
</feature>
<dbReference type="InterPro" id="IPR011051">
    <property type="entry name" value="RmlC_Cupin_sf"/>
</dbReference>
<evidence type="ECO:0000313" key="8">
    <source>
        <dbReference type="Proteomes" id="UP000654123"/>
    </source>
</evidence>
<comment type="caution">
    <text evidence="7">The sequence shown here is derived from an EMBL/GenBank/DDBJ whole genome shotgun (WGS) entry which is preliminary data.</text>
</comment>
<reference evidence="7" key="2">
    <citation type="submission" date="2020-09" db="EMBL/GenBank/DDBJ databases">
        <authorList>
            <person name="Sun Q."/>
            <person name="Ohkuma M."/>
        </authorList>
    </citation>
    <scope>NUCLEOTIDE SEQUENCE</scope>
    <source>
        <strain evidence="7">JCM 4335</strain>
    </source>
</reference>
<dbReference type="AlphaFoldDB" id="A0A918B0G4"/>
<dbReference type="SUPFAM" id="SSF51182">
    <property type="entry name" value="RmlC-like cupins"/>
    <property type="match status" value="1"/>
</dbReference>
<evidence type="ECO:0000256" key="5">
    <source>
        <dbReference type="ARBA" id="ARBA00023004"/>
    </source>
</evidence>
<dbReference type="InterPro" id="IPR014710">
    <property type="entry name" value="RmlC-like_jellyroll"/>
</dbReference>
<dbReference type="PANTHER" id="PTHR12918">
    <property type="entry name" value="CYSTEINE DIOXYGENASE"/>
    <property type="match status" value="1"/>
</dbReference>
<dbReference type="RefSeq" id="WP_189533878.1">
    <property type="nucleotide sequence ID" value="NZ_BMSV01000005.1"/>
</dbReference>
<sequence length="174" mass="19162">MFVVPSPGSSAPTSPFPASVIASPSPARLGEAAERIAARTELWLPYVRFESPDRYHTRLERTATHEVWLLTWLPGQGTEIHGHGGSKGAFTVVRGELTERVFPPTSYPVHPVPRRLPPGPVRAFGPRLVHQVVNEGPVPAVSIHVYAPSLTSMAYYRQLPDGRLVTDRVEEVEE</sequence>
<comment type="similarity">
    <text evidence="1">Belongs to the cysteine dioxygenase family.</text>
</comment>
<feature type="binding site" evidence="6">
    <location>
        <position position="81"/>
    </location>
    <ligand>
        <name>Fe cation</name>
        <dbReference type="ChEBI" id="CHEBI:24875"/>
        <note>catalytic</note>
    </ligand>
</feature>
<gene>
    <name evidence="7" type="ORF">GCM10010249_29990</name>
</gene>
<evidence type="ECO:0000256" key="3">
    <source>
        <dbReference type="ARBA" id="ARBA00022964"/>
    </source>
</evidence>
<reference evidence="7" key="1">
    <citation type="journal article" date="2014" name="Int. J. Syst. Evol. Microbiol.">
        <title>Complete genome sequence of Corynebacterium casei LMG S-19264T (=DSM 44701T), isolated from a smear-ripened cheese.</title>
        <authorList>
            <consortium name="US DOE Joint Genome Institute (JGI-PGF)"/>
            <person name="Walter F."/>
            <person name="Albersmeier A."/>
            <person name="Kalinowski J."/>
            <person name="Ruckert C."/>
        </authorList>
    </citation>
    <scope>NUCLEOTIDE SEQUENCE</scope>
    <source>
        <strain evidence="7">JCM 4335</strain>
    </source>
</reference>
<name>A0A918B0G4_9ACTN</name>
<dbReference type="Gene3D" id="2.60.120.10">
    <property type="entry name" value="Jelly Rolls"/>
    <property type="match status" value="1"/>
</dbReference>